<keyword evidence="2" id="KW-0812">Transmembrane</keyword>
<dbReference type="OrthoDB" id="10573602at2759"/>
<feature type="region of interest" description="Disordered" evidence="1">
    <location>
        <begin position="298"/>
        <end position="317"/>
    </location>
</feature>
<keyword evidence="2" id="KW-0472">Membrane</keyword>
<dbReference type="Proteomes" id="UP000054350">
    <property type="component" value="Unassembled WGS sequence"/>
</dbReference>
<dbReference type="VEuPathDB" id="FungiDB:AMAG_08228"/>
<evidence type="ECO:0000313" key="4">
    <source>
        <dbReference type="Proteomes" id="UP000054350"/>
    </source>
</evidence>
<organism evidence="3 4">
    <name type="scientific">Allomyces macrogynus (strain ATCC 38327)</name>
    <name type="common">Allomyces javanicus var. macrogynus</name>
    <dbReference type="NCBI Taxonomy" id="578462"/>
    <lineage>
        <taxon>Eukaryota</taxon>
        <taxon>Fungi</taxon>
        <taxon>Fungi incertae sedis</taxon>
        <taxon>Blastocladiomycota</taxon>
        <taxon>Blastocladiomycetes</taxon>
        <taxon>Blastocladiales</taxon>
        <taxon>Blastocladiaceae</taxon>
        <taxon>Allomyces</taxon>
    </lineage>
</organism>
<accession>A0A0L0SKM3</accession>
<sequence length="317" mass="32310">MRSPRPCTRAARDSVGALPALLALIAATLAAMAILNPVAAAVAATSTSSDAPAAASEHGLAPRGPIAPLLGTPWVMLQSFESLPPYPTAMVGTPPVLEPLSSVKIPTALQTRIAIAMDGGAVDNDDTPPRATKVDATASARLSSTVITAAPTLFVAHHVHNVGNNTIAPGPRALPPPARRLHAPRDATSPAIATPATAAAPAAAPAKPTSDVDSGVADRYRDAHLTPEQVANVETHGTLLQIVGTTDKPAWWTAVEAARWAPVAGAAVILAATVGGIVGWRRVRRRRRAAKGEMVGARDEEGGVATASDAMLAPARS</sequence>
<evidence type="ECO:0000256" key="2">
    <source>
        <dbReference type="SAM" id="Phobius"/>
    </source>
</evidence>
<reference evidence="4" key="2">
    <citation type="submission" date="2009-11" db="EMBL/GenBank/DDBJ databases">
        <title>The Genome Sequence of Allomyces macrogynus strain ATCC 38327.</title>
        <authorList>
            <consortium name="The Broad Institute Genome Sequencing Platform"/>
            <person name="Russ C."/>
            <person name="Cuomo C."/>
            <person name="Shea T."/>
            <person name="Young S.K."/>
            <person name="Zeng Q."/>
            <person name="Koehrsen M."/>
            <person name="Haas B."/>
            <person name="Borodovsky M."/>
            <person name="Guigo R."/>
            <person name="Alvarado L."/>
            <person name="Berlin A."/>
            <person name="Borenstein D."/>
            <person name="Chen Z."/>
            <person name="Engels R."/>
            <person name="Freedman E."/>
            <person name="Gellesch M."/>
            <person name="Goldberg J."/>
            <person name="Griggs A."/>
            <person name="Gujja S."/>
            <person name="Heiman D."/>
            <person name="Hepburn T."/>
            <person name="Howarth C."/>
            <person name="Jen D."/>
            <person name="Larson L."/>
            <person name="Lewis B."/>
            <person name="Mehta T."/>
            <person name="Park D."/>
            <person name="Pearson M."/>
            <person name="Roberts A."/>
            <person name="Saif S."/>
            <person name="Shenoy N."/>
            <person name="Sisk P."/>
            <person name="Stolte C."/>
            <person name="Sykes S."/>
            <person name="Walk T."/>
            <person name="White J."/>
            <person name="Yandava C."/>
            <person name="Burger G."/>
            <person name="Gray M.W."/>
            <person name="Holland P.W.H."/>
            <person name="King N."/>
            <person name="Lang F.B.F."/>
            <person name="Roger A.J."/>
            <person name="Ruiz-Trillo I."/>
            <person name="Lander E."/>
            <person name="Nusbaum C."/>
        </authorList>
    </citation>
    <scope>NUCLEOTIDE SEQUENCE [LARGE SCALE GENOMIC DNA]</scope>
    <source>
        <strain evidence="4">ATCC 38327</strain>
    </source>
</reference>
<reference evidence="3 4" key="1">
    <citation type="submission" date="2009-11" db="EMBL/GenBank/DDBJ databases">
        <title>Annotation of Allomyces macrogynus ATCC 38327.</title>
        <authorList>
            <consortium name="The Broad Institute Genome Sequencing Platform"/>
            <person name="Russ C."/>
            <person name="Cuomo C."/>
            <person name="Burger G."/>
            <person name="Gray M.W."/>
            <person name="Holland P.W.H."/>
            <person name="King N."/>
            <person name="Lang F.B.F."/>
            <person name="Roger A.J."/>
            <person name="Ruiz-Trillo I."/>
            <person name="Young S.K."/>
            <person name="Zeng Q."/>
            <person name="Gargeya S."/>
            <person name="Fitzgerald M."/>
            <person name="Haas B."/>
            <person name="Abouelleil A."/>
            <person name="Alvarado L."/>
            <person name="Arachchi H.M."/>
            <person name="Berlin A."/>
            <person name="Chapman S.B."/>
            <person name="Gearin G."/>
            <person name="Goldberg J."/>
            <person name="Griggs A."/>
            <person name="Gujja S."/>
            <person name="Hansen M."/>
            <person name="Heiman D."/>
            <person name="Howarth C."/>
            <person name="Larimer J."/>
            <person name="Lui A."/>
            <person name="MacDonald P.J.P."/>
            <person name="McCowen C."/>
            <person name="Montmayeur A."/>
            <person name="Murphy C."/>
            <person name="Neiman D."/>
            <person name="Pearson M."/>
            <person name="Priest M."/>
            <person name="Roberts A."/>
            <person name="Saif S."/>
            <person name="Shea T."/>
            <person name="Sisk P."/>
            <person name="Stolte C."/>
            <person name="Sykes S."/>
            <person name="Wortman J."/>
            <person name="Nusbaum C."/>
            <person name="Birren B."/>
        </authorList>
    </citation>
    <scope>NUCLEOTIDE SEQUENCE [LARGE SCALE GENOMIC DNA]</scope>
    <source>
        <strain evidence="3 4">ATCC 38327</strain>
    </source>
</reference>
<dbReference type="AlphaFoldDB" id="A0A0L0SKM3"/>
<protein>
    <submittedName>
        <fullName evidence="3">Uncharacterized protein</fullName>
    </submittedName>
</protein>
<name>A0A0L0SKM3_ALLM3</name>
<keyword evidence="4" id="KW-1185">Reference proteome</keyword>
<feature type="compositionally biased region" description="Low complexity" evidence="1">
    <location>
        <begin position="195"/>
        <end position="209"/>
    </location>
</feature>
<dbReference type="EMBL" id="GG745341">
    <property type="protein sequence ID" value="KNE63062.1"/>
    <property type="molecule type" value="Genomic_DNA"/>
</dbReference>
<evidence type="ECO:0000256" key="1">
    <source>
        <dbReference type="SAM" id="MobiDB-lite"/>
    </source>
</evidence>
<feature type="transmembrane region" description="Helical" evidence="2">
    <location>
        <begin position="260"/>
        <end position="280"/>
    </location>
</feature>
<gene>
    <name evidence="3" type="ORF">AMAG_08228</name>
</gene>
<feature type="region of interest" description="Disordered" evidence="1">
    <location>
        <begin position="195"/>
        <end position="214"/>
    </location>
</feature>
<evidence type="ECO:0000313" key="3">
    <source>
        <dbReference type="EMBL" id="KNE63062.1"/>
    </source>
</evidence>
<proteinExistence type="predicted"/>
<keyword evidence="2" id="KW-1133">Transmembrane helix</keyword>